<dbReference type="PANTHER" id="PTHR33356">
    <property type="entry name" value="TIP41-LIKE PROTEIN"/>
    <property type="match status" value="1"/>
</dbReference>
<dbReference type="PANTHER" id="PTHR33356:SF15">
    <property type="entry name" value="DUF4005 DOMAIN-CONTAINING PROTEIN"/>
    <property type="match status" value="1"/>
</dbReference>
<keyword evidence="3" id="KW-1185">Reference proteome</keyword>
<dbReference type="Proteomes" id="UP000266723">
    <property type="component" value="Unassembled WGS sequence"/>
</dbReference>
<gene>
    <name evidence="2" type="ORF">DY000_02035661</name>
</gene>
<feature type="compositionally biased region" description="Acidic residues" evidence="1">
    <location>
        <begin position="46"/>
        <end position="57"/>
    </location>
</feature>
<feature type="region of interest" description="Disordered" evidence="1">
    <location>
        <begin position="1"/>
        <end position="118"/>
    </location>
</feature>
<dbReference type="EMBL" id="QGKV02000649">
    <property type="protein sequence ID" value="KAF3578749.1"/>
    <property type="molecule type" value="Genomic_DNA"/>
</dbReference>
<sequence>MSRLPPLSLPVMENTPASELTPTRLGFPTEFPYEFDSPAFTSPGDSTDESSDDEEDFLAGLSRRLAPSTQRLPPPSYEVKRKVAATSPQSTLSGLGSYSTSGSRSPVLPPPSQTTSFPRDDVLDVISAAAGEVARLKLGSHEPHHLPRQNAAFQTDRCIQQQRLLLHQMWLSSQSRIKNSENLRHMKHNALVANAALMRQHAGTPLKRPSTGTGVFLPRRYPATTPSEPIKKPAPVVNTAAMLQSKVNFDEFINVKSRQSQFDYECMLARSRLLARQGNYRAAGCLNQERRLPQDWIAGAGQNLFYSPLFALLFIRFWIRGLTVWLSYKAFLLESRSRSVCHVVVVDLLSSGLDSFCRWTSPLIVCSDLAEICCCCCFIPRLSTVVVDQAASGSVSKNLYLPVYEGLVVGSLRCFLRVL</sequence>
<reference evidence="2 3" key="1">
    <citation type="journal article" date="2020" name="BMC Genomics">
        <title>Intraspecific diversification of the crop wild relative Brassica cretica Lam. using demographic model selection.</title>
        <authorList>
            <person name="Kioukis A."/>
            <person name="Michalopoulou V.A."/>
            <person name="Briers L."/>
            <person name="Pirintsos S."/>
            <person name="Studholme D.J."/>
            <person name="Pavlidis P."/>
            <person name="Sarris P.F."/>
        </authorList>
    </citation>
    <scope>NUCLEOTIDE SEQUENCE [LARGE SCALE GENOMIC DNA]</scope>
    <source>
        <strain evidence="3">cv. PFS-1207/04</strain>
    </source>
</reference>
<accession>A0ABQ7DL16</accession>
<proteinExistence type="predicted"/>
<organism evidence="2 3">
    <name type="scientific">Brassica cretica</name>
    <name type="common">Mustard</name>
    <dbReference type="NCBI Taxonomy" id="69181"/>
    <lineage>
        <taxon>Eukaryota</taxon>
        <taxon>Viridiplantae</taxon>
        <taxon>Streptophyta</taxon>
        <taxon>Embryophyta</taxon>
        <taxon>Tracheophyta</taxon>
        <taxon>Spermatophyta</taxon>
        <taxon>Magnoliopsida</taxon>
        <taxon>eudicotyledons</taxon>
        <taxon>Gunneridae</taxon>
        <taxon>Pentapetalae</taxon>
        <taxon>rosids</taxon>
        <taxon>malvids</taxon>
        <taxon>Brassicales</taxon>
        <taxon>Brassicaceae</taxon>
        <taxon>Brassiceae</taxon>
        <taxon>Brassica</taxon>
    </lineage>
</organism>
<name>A0ABQ7DL16_BRACR</name>
<feature type="compositionally biased region" description="Low complexity" evidence="1">
    <location>
        <begin position="90"/>
        <end position="105"/>
    </location>
</feature>
<evidence type="ECO:0000313" key="2">
    <source>
        <dbReference type="EMBL" id="KAF3578749.1"/>
    </source>
</evidence>
<protein>
    <recommendedName>
        <fullName evidence="4">DUF4005 domain-containing protein</fullName>
    </recommendedName>
</protein>
<evidence type="ECO:0008006" key="4">
    <source>
        <dbReference type="Google" id="ProtNLM"/>
    </source>
</evidence>
<comment type="caution">
    <text evidence="2">The sequence shown here is derived from an EMBL/GenBank/DDBJ whole genome shotgun (WGS) entry which is preliminary data.</text>
</comment>
<evidence type="ECO:0000313" key="3">
    <source>
        <dbReference type="Proteomes" id="UP000266723"/>
    </source>
</evidence>
<evidence type="ECO:0000256" key="1">
    <source>
        <dbReference type="SAM" id="MobiDB-lite"/>
    </source>
</evidence>